<sequence>MFSRSILITLLLSVVGAQAFAGTPMDQAVYPKAYQELLQRFVVQEPLPGGGFETRFNYAAALALENQKALREEMRQHFLAVSPNALGPKARYAWASNAYNFFVIDLILENYDEGKLGSISEIGEESFSVFTEPWFDIDGKRYSLNEFEAHFLFLDIDRNSDTVPADIDPRYHFAIVCAAKGCPSLWPEAFDPAKLDEQLNAVTQNTLKSSRHLRIDDAGVHVSKIFEWYAADFGGSIREFLLRHGPADLKKLAPDFAVHTDIDWDWSLNRPSQP</sequence>
<feature type="chain" id="PRO_5030587191" evidence="1">
    <location>
        <begin position="22"/>
        <end position="274"/>
    </location>
</feature>
<gene>
    <name evidence="3" type="ORF">HKN21_13005</name>
</gene>
<dbReference type="EMBL" id="JABDJR010000520">
    <property type="protein sequence ID" value="NNF07674.1"/>
    <property type="molecule type" value="Genomic_DNA"/>
</dbReference>
<dbReference type="Proteomes" id="UP000547674">
    <property type="component" value="Unassembled WGS sequence"/>
</dbReference>
<organism evidence="3 4">
    <name type="scientific">Eiseniibacteriota bacterium</name>
    <dbReference type="NCBI Taxonomy" id="2212470"/>
    <lineage>
        <taxon>Bacteria</taxon>
        <taxon>Candidatus Eiseniibacteriota</taxon>
    </lineage>
</organism>
<dbReference type="InterPro" id="IPR006869">
    <property type="entry name" value="DUF547"/>
</dbReference>
<evidence type="ECO:0000313" key="3">
    <source>
        <dbReference type="EMBL" id="NNF07674.1"/>
    </source>
</evidence>
<keyword evidence="1" id="KW-0732">Signal</keyword>
<evidence type="ECO:0000259" key="2">
    <source>
        <dbReference type="Pfam" id="PF04784"/>
    </source>
</evidence>
<evidence type="ECO:0000313" key="4">
    <source>
        <dbReference type="Proteomes" id="UP000547674"/>
    </source>
</evidence>
<dbReference type="PANTHER" id="PTHR46361">
    <property type="entry name" value="ELECTRON CARRIER/ PROTEIN DISULFIDE OXIDOREDUCTASE"/>
    <property type="match status" value="1"/>
</dbReference>
<dbReference type="Pfam" id="PF04784">
    <property type="entry name" value="DUF547"/>
    <property type="match status" value="1"/>
</dbReference>
<accession>A0A7Y2ED65</accession>
<dbReference type="AlphaFoldDB" id="A0A7Y2ED65"/>
<dbReference type="PANTHER" id="PTHR46361:SF3">
    <property type="entry name" value="ELECTRON CARRIER_ PROTEIN DISULFIDE OXIDOREDUCTASE"/>
    <property type="match status" value="1"/>
</dbReference>
<reference evidence="3 4" key="1">
    <citation type="submission" date="2020-03" db="EMBL/GenBank/DDBJ databases">
        <title>Metabolic flexibility allows generalist bacteria to become dominant in a frequently disturbed ecosystem.</title>
        <authorList>
            <person name="Chen Y.-J."/>
            <person name="Leung P.M."/>
            <person name="Bay S.K."/>
            <person name="Hugenholtz P."/>
            <person name="Kessler A.J."/>
            <person name="Shelley G."/>
            <person name="Waite D.W."/>
            <person name="Cook P.L."/>
            <person name="Greening C."/>
        </authorList>
    </citation>
    <scope>NUCLEOTIDE SEQUENCE [LARGE SCALE GENOMIC DNA]</scope>
    <source>
        <strain evidence="3">SS_bin_28</strain>
    </source>
</reference>
<evidence type="ECO:0000256" key="1">
    <source>
        <dbReference type="SAM" id="SignalP"/>
    </source>
</evidence>
<protein>
    <submittedName>
        <fullName evidence="3">DUF547 domain-containing protein</fullName>
    </submittedName>
</protein>
<name>A0A7Y2ED65_UNCEI</name>
<feature type="domain" description="DUF547" evidence="2">
    <location>
        <begin position="86"/>
        <end position="204"/>
    </location>
</feature>
<proteinExistence type="predicted"/>
<feature type="signal peptide" evidence="1">
    <location>
        <begin position="1"/>
        <end position="21"/>
    </location>
</feature>
<comment type="caution">
    <text evidence="3">The sequence shown here is derived from an EMBL/GenBank/DDBJ whole genome shotgun (WGS) entry which is preliminary data.</text>
</comment>